<proteinExistence type="predicted"/>
<gene>
    <name evidence="1" type="ORF">JOD01_002919</name>
</gene>
<dbReference type="GO" id="GO:0043937">
    <property type="term" value="P:regulation of sporulation"/>
    <property type="evidence" value="ECO:0007669"/>
    <property type="project" value="InterPro"/>
</dbReference>
<accession>A0A938XW71</accession>
<evidence type="ECO:0008006" key="3">
    <source>
        <dbReference type="Google" id="ProtNLM"/>
    </source>
</evidence>
<dbReference type="AlphaFoldDB" id="A0A938XW71"/>
<dbReference type="GO" id="GO:0046983">
    <property type="term" value="F:protein dimerization activity"/>
    <property type="evidence" value="ECO:0007669"/>
    <property type="project" value="InterPro"/>
</dbReference>
<dbReference type="InterPro" id="IPR037208">
    <property type="entry name" value="Spo0E-like_sf"/>
</dbReference>
<comment type="caution">
    <text evidence="1">The sequence shown here is derived from an EMBL/GenBank/DDBJ whole genome shotgun (WGS) entry which is preliminary data.</text>
</comment>
<dbReference type="RefSeq" id="WP_204519002.1">
    <property type="nucleotide sequence ID" value="NZ_BAABIN010000012.1"/>
</dbReference>
<dbReference type="InterPro" id="IPR018540">
    <property type="entry name" value="Spo0E-like"/>
</dbReference>
<dbReference type="EMBL" id="JAFBEB010000010">
    <property type="protein sequence ID" value="MBM7591292.1"/>
    <property type="molecule type" value="Genomic_DNA"/>
</dbReference>
<dbReference type="Proteomes" id="UP000717624">
    <property type="component" value="Unassembled WGS sequence"/>
</dbReference>
<dbReference type="SUPFAM" id="SSF140500">
    <property type="entry name" value="BAS1536-like"/>
    <property type="match status" value="1"/>
</dbReference>
<dbReference type="InterPro" id="IPR036638">
    <property type="entry name" value="HLH_DNA-bd_sf"/>
</dbReference>
<reference evidence="1" key="1">
    <citation type="submission" date="2021-01" db="EMBL/GenBank/DDBJ databases">
        <title>Genomic Encyclopedia of Type Strains, Phase IV (KMG-IV): sequencing the most valuable type-strain genomes for metagenomic binning, comparative biology and taxonomic classification.</title>
        <authorList>
            <person name="Goeker M."/>
        </authorList>
    </citation>
    <scope>NUCLEOTIDE SEQUENCE</scope>
    <source>
        <strain evidence="1">DSM 25523</strain>
    </source>
</reference>
<protein>
    <recommendedName>
        <fullName evidence="3">Aspartyl-phosphate phosphatase Spo0E family protein</fullName>
    </recommendedName>
</protein>
<evidence type="ECO:0000313" key="1">
    <source>
        <dbReference type="EMBL" id="MBM7591292.1"/>
    </source>
</evidence>
<name>A0A938XW71_9BACL</name>
<dbReference type="Gene3D" id="4.10.280.10">
    <property type="entry name" value="Helix-loop-helix DNA-binding domain"/>
    <property type="match status" value="1"/>
</dbReference>
<keyword evidence="2" id="KW-1185">Reference proteome</keyword>
<evidence type="ECO:0000313" key="2">
    <source>
        <dbReference type="Proteomes" id="UP000717624"/>
    </source>
</evidence>
<sequence>MREQETSNDQALFNKIEELRYQLVQASLGKKNLSDQTLVEISQKLDRYIVEVQSRNLAAIRRKRVPDYS</sequence>
<organism evidence="1 2">
    <name type="scientific">Brevibacillus fulvus</name>
    <dbReference type="NCBI Taxonomy" id="1125967"/>
    <lineage>
        <taxon>Bacteria</taxon>
        <taxon>Bacillati</taxon>
        <taxon>Bacillota</taxon>
        <taxon>Bacilli</taxon>
        <taxon>Bacillales</taxon>
        <taxon>Paenibacillaceae</taxon>
        <taxon>Brevibacillus</taxon>
    </lineage>
</organism>
<dbReference type="Pfam" id="PF09388">
    <property type="entry name" value="SpoOE-like"/>
    <property type="match status" value="1"/>
</dbReference>